<dbReference type="GO" id="GO:0030166">
    <property type="term" value="P:proteoglycan biosynthetic process"/>
    <property type="evidence" value="ECO:0007669"/>
    <property type="project" value="TreeGrafter"/>
</dbReference>
<dbReference type="InterPro" id="IPR009283">
    <property type="entry name" value="Apyrase"/>
</dbReference>
<evidence type="ECO:0008006" key="9">
    <source>
        <dbReference type="Google" id="ProtNLM"/>
    </source>
</evidence>
<comment type="caution">
    <text evidence="7">The sequence shown here is derived from an EMBL/GenBank/DDBJ whole genome shotgun (WGS) entry which is preliminary data.</text>
</comment>
<dbReference type="GO" id="GO:0004382">
    <property type="term" value="F:GDP phosphatase activity"/>
    <property type="evidence" value="ECO:0007669"/>
    <property type="project" value="TreeGrafter"/>
</dbReference>
<keyword evidence="8" id="KW-1185">Reference proteome</keyword>
<dbReference type="STRING" id="53326.A0A016TTT7"/>
<dbReference type="EMBL" id="JARK01001416">
    <property type="protein sequence ID" value="EYC05818.1"/>
    <property type="molecule type" value="Genomic_DNA"/>
</dbReference>
<proteinExistence type="inferred from homology"/>
<accession>A0A016TTT7</accession>
<keyword evidence="4 6" id="KW-0106">Calcium</keyword>
<dbReference type="PANTHER" id="PTHR13023:SF3">
    <property type="entry name" value="SOLUBLE CALCIUM-ACTIVATED NUCLEOTIDASE 1"/>
    <property type="match status" value="1"/>
</dbReference>
<dbReference type="InterPro" id="IPR036258">
    <property type="entry name" value="Apyrase_sf"/>
</dbReference>
<name>A0A016TTT7_9BILA</name>
<dbReference type="Gene3D" id="2.120.10.100">
    <property type="entry name" value="Apyrase"/>
    <property type="match status" value="1"/>
</dbReference>
<feature type="binding site" evidence="6">
    <location>
        <position position="222"/>
    </location>
    <ligand>
        <name>Ca(2+)</name>
        <dbReference type="ChEBI" id="CHEBI:29108"/>
    </ligand>
</feature>
<feature type="binding site" evidence="6">
    <location>
        <position position="291"/>
    </location>
    <ligand>
        <name>Ca(2+)</name>
        <dbReference type="ChEBI" id="CHEBI:29108"/>
    </ligand>
</feature>
<keyword evidence="3" id="KW-0378">Hydrolase</keyword>
<sequence>MKRTHNDGLPAERPKPSSRTCLAAPCSVCSFGAPANASAARCLAQWWTKWLVFVVGTIARIDDQTFWRFDKSISIFRINNVKNVKNNIVKNKIIPRNITMERHVNGSVTYHLLAITDIDRGEKEDVKKWTWRAITRRGRLTLSADKKTVNVEWIKGSDRNLTSGFNHKGRGMELSDLSEFNGHLLAPDDKTGMLYEIKGEKAIPWVFLNSGPGNTTEGMKIEWLTVKDGKVYAGGHGCELWNKTGHVISENQMWIKVISKGGQVRSKNWRNVYRRMRKAAGYGTPGYLKHEAVQWSPIQRMWYFLPRRASTTRFNAKEDERKGANLLILAKSNLKQFFVVRIGKLEHPERGFSALDFIPNTDDKLMIALKTEEMGRATKSYFTVFSLNGTVLLPDQKLDDHYKFEGICFV</sequence>
<reference evidence="8" key="1">
    <citation type="journal article" date="2015" name="Nat. Genet.">
        <title>The genome and transcriptome of the zoonotic hookworm Ancylostoma ceylanicum identify infection-specific gene families.</title>
        <authorList>
            <person name="Schwarz E.M."/>
            <person name="Hu Y."/>
            <person name="Antoshechkin I."/>
            <person name="Miller M.M."/>
            <person name="Sternberg P.W."/>
            <person name="Aroian R.V."/>
        </authorList>
    </citation>
    <scope>NUCLEOTIDE SEQUENCE</scope>
    <source>
        <strain evidence="8">HY135</strain>
    </source>
</reference>
<dbReference type="PANTHER" id="PTHR13023">
    <property type="entry name" value="APYRASE"/>
    <property type="match status" value="1"/>
</dbReference>
<evidence type="ECO:0000256" key="4">
    <source>
        <dbReference type="ARBA" id="ARBA00022837"/>
    </source>
</evidence>
<keyword evidence="2 6" id="KW-0479">Metal-binding</keyword>
<protein>
    <recommendedName>
        <fullName evidence="9">Apyrase</fullName>
    </recommendedName>
</protein>
<dbReference type="GO" id="GO:0045134">
    <property type="term" value="F:UDP phosphatase activity"/>
    <property type="evidence" value="ECO:0007669"/>
    <property type="project" value="TreeGrafter"/>
</dbReference>
<dbReference type="FunFam" id="2.120.10.100:FF:000001">
    <property type="entry name" value="Soluble calcium-activated nucleotidase 1"/>
    <property type="match status" value="1"/>
</dbReference>
<evidence type="ECO:0000313" key="7">
    <source>
        <dbReference type="EMBL" id="EYC05818.1"/>
    </source>
</evidence>
<dbReference type="Pfam" id="PF06079">
    <property type="entry name" value="Apyrase"/>
    <property type="match status" value="1"/>
</dbReference>
<feature type="binding site" evidence="6">
    <location>
        <position position="353"/>
    </location>
    <ligand>
        <name>Ca(2+)</name>
        <dbReference type="ChEBI" id="CHEBI:29108"/>
    </ligand>
</feature>
<gene>
    <name evidence="7" type="primary">Acey_s0080.g1376</name>
    <name evidence="7" type="ORF">Y032_0080g1376</name>
</gene>
<comment type="similarity">
    <text evidence="5">Belongs to the apyrase family.</text>
</comment>
<feature type="binding site" evidence="6">
    <location>
        <position position="175"/>
    </location>
    <ligand>
        <name>Ca(2+)</name>
        <dbReference type="ChEBI" id="CHEBI:29108"/>
    </ligand>
</feature>
<feature type="binding site" evidence="6">
    <location>
        <position position="405"/>
    </location>
    <ligand>
        <name>Ca(2+)</name>
        <dbReference type="ChEBI" id="CHEBI:29108"/>
    </ligand>
</feature>
<evidence type="ECO:0000256" key="2">
    <source>
        <dbReference type="ARBA" id="ARBA00022723"/>
    </source>
</evidence>
<dbReference type="AlphaFoldDB" id="A0A016TTT7"/>
<evidence type="ECO:0000256" key="5">
    <source>
        <dbReference type="ARBA" id="ARBA00025738"/>
    </source>
</evidence>
<dbReference type="Proteomes" id="UP000024635">
    <property type="component" value="Unassembled WGS sequence"/>
</dbReference>
<comment type="cofactor">
    <cofactor evidence="1 6">
        <name>Ca(2+)</name>
        <dbReference type="ChEBI" id="CHEBI:29108"/>
    </cofactor>
</comment>
<feature type="binding site" evidence="6">
    <location>
        <position position="176"/>
    </location>
    <ligand>
        <name>Ca(2+)</name>
        <dbReference type="ChEBI" id="CHEBI:29108"/>
    </ligand>
</feature>
<evidence type="ECO:0000313" key="8">
    <source>
        <dbReference type="Proteomes" id="UP000024635"/>
    </source>
</evidence>
<organism evidence="7 8">
    <name type="scientific">Ancylostoma ceylanicum</name>
    <dbReference type="NCBI Taxonomy" id="53326"/>
    <lineage>
        <taxon>Eukaryota</taxon>
        <taxon>Metazoa</taxon>
        <taxon>Ecdysozoa</taxon>
        <taxon>Nematoda</taxon>
        <taxon>Chromadorea</taxon>
        <taxon>Rhabditida</taxon>
        <taxon>Rhabditina</taxon>
        <taxon>Rhabditomorpha</taxon>
        <taxon>Strongyloidea</taxon>
        <taxon>Ancylostomatidae</taxon>
        <taxon>Ancylostomatinae</taxon>
        <taxon>Ancylostoma</taxon>
    </lineage>
</organism>
<evidence type="ECO:0000256" key="3">
    <source>
        <dbReference type="ARBA" id="ARBA00022801"/>
    </source>
</evidence>
<evidence type="ECO:0000256" key="6">
    <source>
        <dbReference type="PIRSR" id="PIRSR609283-1"/>
    </source>
</evidence>
<dbReference type="GO" id="GO:0005509">
    <property type="term" value="F:calcium ion binding"/>
    <property type="evidence" value="ECO:0007669"/>
    <property type="project" value="InterPro"/>
</dbReference>
<dbReference type="OrthoDB" id="25028at2759"/>
<evidence type="ECO:0000256" key="1">
    <source>
        <dbReference type="ARBA" id="ARBA00001913"/>
    </source>
</evidence>
<dbReference type="SUPFAM" id="SSF101887">
    <property type="entry name" value="Apyrase"/>
    <property type="match status" value="1"/>
</dbReference>